<dbReference type="NCBIfam" id="TIGR00172">
    <property type="entry name" value="maf"/>
    <property type="match status" value="1"/>
</dbReference>
<dbReference type="HAMAP" id="MF_00528">
    <property type="entry name" value="Maf"/>
    <property type="match status" value="1"/>
</dbReference>
<evidence type="ECO:0000256" key="3">
    <source>
        <dbReference type="HAMAP-Rule" id="MF_00528"/>
    </source>
</evidence>
<feature type="active site" description="Proton acceptor" evidence="3">
    <location>
        <position position="70"/>
    </location>
</feature>
<feature type="site" description="Important for substrate specificity" evidence="3">
    <location>
        <position position="155"/>
    </location>
</feature>
<comment type="function">
    <text evidence="3">Nucleoside triphosphate pyrophosphatase that hydrolyzes dTTP and UTP. May have a dual role in cell division arrest and in preventing the incorporation of modified nucleotides into cellular nucleic acids.</text>
</comment>
<organism evidence="4 5">
    <name type="scientific">Candidatus Scatousia excrementigallinarum</name>
    <dbReference type="NCBI Taxonomy" id="2840935"/>
    <lineage>
        <taxon>Bacteria</taxon>
        <taxon>Candidatus Scatousia</taxon>
    </lineage>
</organism>
<evidence type="ECO:0000313" key="5">
    <source>
        <dbReference type="Proteomes" id="UP000823928"/>
    </source>
</evidence>
<dbReference type="AlphaFoldDB" id="A0A9D1JNM9"/>
<keyword evidence="2 3" id="KW-0378">Hydrolase</keyword>
<comment type="caution">
    <text evidence="4">The sequence shown here is derived from an EMBL/GenBank/DDBJ whole genome shotgun (WGS) entry which is preliminary data.</text>
</comment>
<dbReference type="EC" id="3.6.1.9" evidence="3"/>
<keyword evidence="3" id="KW-0963">Cytoplasm</keyword>
<dbReference type="GO" id="GO:0005737">
    <property type="term" value="C:cytoplasm"/>
    <property type="evidence" value="ECO:0007669"/>
    <property type="project" value="UniProtKB-SubCell"/>
</dbReference>
<protein>
    <recommendedName>
        <fullName evidence="3">dTTP/UTP pyrophosphatase</fullName>
        <shortName evidence="3">dTTPase/UTPase</shortName>
        <ecNumber evidence="3">3.6.1.9</ecNumber>
    </recommendedName>
    <alternativeName>
        <fullName evidence="3">Nucleoside triphosphate pyrophosphatase</fullName>
    </alternativeName>
    <alternativeName>
        <fullName evidence="3">Nucleotide pyrophosphatase</fullName>
        <shortName evidence="3">Nucleotide PPase</shortName>
    </alternativeName>
</protein>
<feature type="site" description="Important for substrate specificity" evidence="3">
    <location>
        <position position="12"/>
    </location>
</feature>
<dbReference type="PANTHER" id="PTHR43213">
    <property type="entry name" value="BIFUNCTIONAL DTTP/UTP PYROPHOSPHATASE/METHYLTRANSFERASE PROTEIN-RELATED"/>
    <property type="match status" value="1"/>
</dbReference>
<name>A0A9D1JNM9_9BACT</name>
<dbReference type="InterPro" id="IPR003697">
    <property type="entry name" value="Maf-like"/>
</dbReference>
<accession>A0A9D1JNM9</accession>
<comment type="subcellular location">
    <subcellularLocation>
        <location evidence="3">Cytoplasm</location>
    </subcellularLocation>
</comment>
<dbReference type="InterPro" id="IPR029001">
    <property type="entry name" value="ITPase-like_fam"/>
</dbReference>
<comment type="cofactor">
    <cofactor evidence="1 3">
        <name>a divalent metal cation</name>
        <dbReference type="ChEBI" id="CHEBI:60240"/>
    </cofactor>
</comment>
<keyword evidence="3" id="KW-0546">Nucleotide metabolism</keyword>
<comment type="similarity">
    <text evidence="3">Belongs to the Maf family. YhdE subfamily.</text>
</comment>
<evidence type="ECO:0000256" key="2">
    <source>
        <dbReference type="ARBA" id="ARBA00022801"/>
    </source>
</evidence>
<gene>
    <name evidence="4" type="primary">maf</name>
    <name evidence="4" type="ORF">IAC10_10880</name>
</gene>
<comment type="catalytic activity">
    <reaction evidence="3">
        <text>dTTP + H2O = dTMP + diphosphate + H(+)</text>
        <dbReference type="Rhea" id="RHEA:28534"/>
        <dbReference type="ChEBI" id="CHEBI:15377"/>
        <dbReference type="ChEBI" id="CHEBI:15378"/>
        <dbReference type="ChEBI" id="CHEBI:33019"/>
        <dbReference type="ChEBI" id="CHEBI:37568"/>
        <dbReference type="ChEBI" id="CHEBI:63528"/>
        <dbReference type="EC" id="3.6.1.9"/>
    </reaction>
</comment>
<evidence type="ECO:0000313" key="4">
    <source>
        <dbReference type="EMBL" id="HIS37113.1"/>
    </source>
</evidence>
<dbReference type="PIRSF" id="PIRSF006305">
    <property type="entry name" value="Maf"/>
    <property type="match status" value="1"/>
</dbReference>
<dbReference type="GO" id="GO:0047429">
    <property type="term" value="F:nucleoside triphosphate diphosphatase activity"/>
    <property type="evidence" value="ECO:0007669"/>
    <property type="project" value="UniProtKB-EC"/>
</dbReference>
<feature type="site" description="Important for substrate specificity" evidence="3">
    <location>
        <position position="71"/>
    </location>
</feature>
<dbReference type="CDD" id="cd00555">
    <property type="entry name" value="Maf"/>
    <property type="match status" value="1"/>
</dbReference>
<dbReference type="Pfam" id="PF02545">
    <property type="entry name" value="Maf"/>
    <property type="match status" value="1"/>
</dbReference>
<dbReference type="PANTHER" id="PTHR43213:SF5">
    <property type="entry name" value="BIFUNCTIONAL DTTP_UTP PYROPHOSPHATASE_METHYLTRANSFERASE PROTEIN-RELATED"/>
    <property type="match status" value="1"/>
</dbReference>
<dbReference type="Gene3D" id="3.90.950.10">
    <property type="match status" value="1"/>
</dbReference>
<comment type="caution">
    <text evidence="3">Lacks conserved residue(s) required for the propagation of feature annotation.</text>
</comment>
<dbReference type="Proteomes" id="UP000823928">
    <property type="component" value="Unassembled WGS sequence"/>
</dbReference>
<comment type="catalytic activity">
    <reaction evidence="3">
        <text>UTP + H2O = UMP + diphosphate + H(+)</text>
        <dbReference type="Rhea" id="RHEA:29395"/>
        <dbReference type="ChEBI" id="CHEBI:15377"/>
        <dbReference type="ChEBI" id="CHEBI:15378"/>
        <dbReference type="ChEBI" id="CHEBI:33019"/>
        <dbReference type="ChEBI" id="CHEBI:46398"/>
        <dbReference type="ChEBI" id="CHEBI:57865"/>
        <dbReference type="EC" id="3.6.1.9"/>
    </reaction>
</comment>
<reference evidence="4" key="2">
    <citation type="journal article" date="2021" name="PeerJ">
        <title>Extensive microbial diversity within the chicken gut microbiome revealed by metagenomics and culture.</title>
        <authorList>
            <person name="Gilroy R."/>
            <person name="Ravi A."/>
            <person name="Getino M."/>
            <person name="Pursley I."/>
            <person name="Horton D.L."/>
            <person name="Alikhan N.F."/>
            <person name="Baker D."/>
            <person name="Gharbi K."/>
            <person name="Hall N."/>
            <person name="Watson M."/>
            <person name="Adriaenssens E.M."/>
            <person name="Foster-Nyarko E."/>
            <person name="Jarju S."/>
            <person name="Secka A."/>
            <person name="Antonio M."/>
            <person name="Oren A."/>
            <person name="Chaudhuri R.R."/>
            <person name="La Ragione R."/>
            <person name="Hildebrand F."/>
            <person name="Pallen M.J."/>
        </authorList>
    </citation>
    <scope>NUCLEOTIDE SEQUENCE</scope>
    <source>
        <strain evidence="4">6276</strain>
    </source>
</reference>
<dbReference type="SUPFAM" id="SSF52972">
    <property type="entry name" value="ITPase-like"/>
    <property type="match status" value="1"/>
</dbReference>
<evidence type="ECO:0000256" key="1">
    <source>
        <dbReference type="ARBA" id="ARBA00001968"/>
    </source>
</evidence>
<dbReference type="EMBL" id="DVIU01000214">
    <property type="protein sequence ID" value="HIS37113.1"/>
    <property type="molecule type" value="Genomic_DNA"/>
</dbReference>
<proteinExistence type="inferred from homology"/>
<reference evidence="4" key="1">
    <citation type="submission" date="2020-10" db="EMBL/GenBank/DDBJ databases">
        <authorList>
            <person name="Gilroy R."/>
        </authorList>
    </citation>
    <scope>NUCLEOTIDE SEQUENCE</scope>
    <source>
        <strain evidence="4">6276</strain>
    </source>
</reference>
<sequence length="185" mass="20522">MGKIILASSSPRRRDILKQYNYTFEIIPSPYVEDHTQTDFSYEFIESLACNKALAVIPLVKEPCKIVGADTVVVLDNKILGKPEGENGAVDMLKKLSGRKHQVVTAIAVVNSQTGEIKKQAVTSEVEFEPLSDEQIEFYVKHFKPLDKAGSYGIQEMPEGYIKSYSGSLENIIGLCPKALAELLR</sequence>
<dbReference type="GO" id="GO:0009117">
    <property type="term" value="P:nucleotide metabolic process"/>
    <property type="evidence" value="ECO:0007669"/>
    <property type="project" value="UniProtKB-KW"/>
</dbReference>